<sequence length="228" mass="25091">MRETERLADVCTGAERRFRPTRADQKIDMVTDPLQPRLLFPPPPPSRPSAPTADRRACSRGGYCYQHRLGSGMYSETSWAASGYGGYDALGWETAGGSMSNGSGFEAPRPLAASMPSTPVWPGNPAPAPVWNNVPANFRPPPPPYHPDHDASFLGLQTYAQAHTIPGPSASHLHLVEPINYLPQNHSQQPENPRFERRLAHFDSLGDYLTTNETAPIHRARPRLPPNI</sequence>
<accession>A0AAD6V5U0</accession>
<reference evidence="2" key="1">
    <citation type="submission" date="2023-03" db="EMBL/GenBank/DDBJ databases">
        <title>Massive genome expansion in bonnet fungi (Mycena s.s.) driven by repeated elements and novel gene families across ecological guilds.</title>
        <authorList>
            <consortium name="Lawrence Berkeley National Laboratory"/>
            <person name="Harder C.B."/>
            <person name="Miyauchi S."/>
            <person name="Viragh M."/>
            <person name="Kuo A."/>
            <person name="Thoen E."/>
            <person name="Andreopoulos B."/>
            <person name="Lu D."/>
            <person name="Skrede I."/>
            <person name="Drula E."/>
            <person name="Henrissat B."/>
            <person name="Morin E."/>
            <person name="Kohler A."/>
            <person name="Barry K."/>
            <person name="LaButti K."/>
            <person name="Morin E."/>
            <person name="Salamov A."/>
            <person name="Lipzen A."/>
            <person name="Mereny Z."/>
            <person name="Hegedus B."/>
            <person name="Baldrian P."/>
            <person name="Stursova M."/>
            <person name="Weitz H."/>
            <person name="Taylor A."/>
            <person name="Grigoriev I.V."/>
            <person name="Nagy L.G."/>
            <person name="Martin F."/>
            <person name="Kauserud H."/>
        </authorList>
    </citation>
    <scope>NUCLEOTIDE SEQUENCE</scope>
    <source>
        <strain evidence="2">9144</strain>
    </source>
</reference>
<feature type="compositionally biased region" description="Pro residues" evidence="1">
    <location>
        <begin position="39"/>
        <end position="48"/>
    </location>
</feature>
<dbReference type="EMBL" id="JARJCW010000075">
    <property type="protein sequence ID" value="KAJ7198007.1"/>
    <property type="molecule type" value="Genomic_DNA"/>
</dbReference>
<organism evidence="2 3">
    <name type="scientific">Mycena pura</name>
    <dbReference type="NCBI Taxonomy" id="153505"/>
    <lineage>
        <taxon>Eukaryota</taxon>
        <taxon>Fungi</taxon>
        <taxon>Dikarya</taxon>
        <taxon>Basidiomycota</taxon>
        <taxon>Agaricomycotina</taxon>
        <taxon>Agaricomycetes</taxon>
        <taxon>Agaricomycetidae</taxon>
        <taxon>Agaricales</taxon>
        <taxon>Marasmiineae</taxon>
        <taxon>Mycenaceae</taxon>
        <taxon>Mycena</taxon>
    </lineage>
</organism>
<proteinExistence type="predicted"/>
<name>A0AAD6V5U0_9AGAR</name>
<comment type="caution">
    <text evidence="2">The sequence shown here is derived from an EMBL/GenBank/DDBJ whole genome shotgun (WGS) entry which is preliminary data.</text>
</comment>
<protein>
    <submittedName>
        <fullName evidence="2">Uncharacterized protein</fullName>
    </submittedName>
</protein>
<gene>
    <name evidence="2" type="ORF">GGX14DRAFT_573850</name>
</gene>
<feature type="region of interest" description="Disordered" evidence="1">
    <location>
        <begin position="33"/>
        <end position="57"/>
    </location>
</feature>
<evidence type="ECO:0000313" key="2">
    <source>
        <dbReference type="EMBL" id="KAJ7198007.1"/>
    </source>
</evidence>
<evidence type="ECO:0000256" key="1">
    <source>
        <dbReference type="SAM" id="MobiDB-lite"/>
    </source>
</evidence>
<evidence type="ECO:0000313" key="3">
    <source>
        <dbReference type="Proteomes" id="UP001219525"/>
    </source>
</evidence>
<dbReference type="Proteomes" id="UP001219525">
    <property type="component" value="Unassembled WGS sequence"/>
</dbReference>
<keyword evidence="3" id="KW-1185">Reference proteome</keyword>
<dbReference type="AlphaFoldDB" id="A0AAD6V5U0"/>